<evidence type="ECO:0000259" key="3">
    <source>
        <dbReference type="PROSITE" id="PS51186"/>
    </source>
</evidence>
<dbReference type="Proteomes" id="UP000198346">
    <property type="component" value="Unassembled WGS sequence"/>
</dbReference>
<dbReference type="GO" id="GO:0008080">
    <property type="term" value="F:N-acetyltransferase activity"/>
    <property type="evidence" value="ECO:0007669"/>
    <property type="project" value="TreeGrafter"/>
</dbReference>
<sequence>MSPIISVRAAAPGDLKAIVAMCDALNAHSGLPTGRLDPRRFRGALFGRRAFVFADIAEAMEAGDPRPSPAGYALSHDSFTTDHGERGMYLIDIYVEPAWRRAGVGRRLMAAVAARARRRGATHLWWASMPRNYQARRFYAALGASDEPLHSHAVFGRAFERLAAAGARRQKP</sequence>
<dbReference type="PANTHER" id="PTHR10545:SF29">
    <property type="entry name" value="GH14572P-RELATED"/>
    <property type="match status" value="1"/>
</dbReference>
<dbReference type="InterPro" id="IPR016181">
    <property type="entry name" value="Acyl_CoA_acyltransferase"/>
</dbReference>
<dbReference type="InterPro" id="IPR000182">
    <property type="entry name" value="GNAT_dom"/>
</dbReference>
<dbReference type="InterPro" id="IPR051016">
    <property type="entry name" value="Diverse_Substrate_AcTransf"/>
</dbReference>
<dbReference type="RefSeq" id="WP_159462461.1">
    <property type="nucleotide sequence ID" value="NZ_FZQA01000003.1"/>
</dbReference>
<reference evidence="4 5" key="1">
    <citation type="submission" date="2017-07" db="EMBL/GenBank/DDBJ databases">
        <authorList>
            <person name="Sun Z.S."/>
            <person name="Albrecht U."/>
            <person name="Echele G."/>
            <person name="Lee C.C."/>
        </authorList>
    </citation>
    <scope>NUCLEOTIDE SEQUENCE [LARGE SCALE GENOMIC DNA]</scope>
    <source>
        <strain evidence="4 5">CGMCC 1.12710</strain>
    </source>
</reference>
<evidence type="ECO:0000313" key="5">
    <source>
        <dbReference type="Proteomes" id="UP000198346"/>
    </source>
</evidence>
<proteinExistence type="predicted"/>
<dbReference type="Gene3D" id="3.40.630.30">
    <property type="match status" value="1"/>
</dbReference>
<keyword evidence="1 4" id="KW-0808">Transferase</keyword>
<dbReference type="Pfam" id="PF00583">
    <property type="entry name" value="Acetyltransf_1"/>
    <property type="match status" value="1"/>
</dbReference>
<evidence type="ECO:0000313" key="4">
    <source>
        <dbReference type="EMBL" id="SNT73419.1"/>
    </source>
</evidence>
<dbReference type="AlphaFoldDB" id="A0A239PT06"/>
<dbReference type="SUPFAM" id="SSF55729">
    <property type="entry name" value="Acyl-CoA N-acyltransferases (Nat)"/>
    <property type="match status" value="1"/>
</dbReference>
<protein>
    <submittedName>
        <fullName evidence="4">Acetyltransferase (GNAT) family protein</fullName>
    </submittedName>
</protein>
<name>A0A239PT06_9PROT</name>
<accession>A0A239PT06</accession>
<keyword evidence="5" id="KW-1185">Reference proteome</keyword>
<keyword evidence="2" id="KW-0012">Acyltransferase</keyword>
<feature type="domain" description="N-acetyltransferase" evidence="3">
    <location>
        <begin position="5"/>
        <end position="166"/>
    </location>
</feature>
<dbReference type="PROSITE" id="PS51186">
    <property type="entry name" value="GNAT"/>
    <property type="match status" value="1"/>
</dbReference>
<evidence type="ECO:0000256" key="1">
    <source>
        <dbReference type="ARBA" id="ARBA00022679"/>
    </source>
</evidence>
<gene>
    <name evidence="4" type="ORF">SAMN06297382_1803</name>
</gene>
<dbReference type="OrthoDB" id="9805924at2"/>
<dbReference type="EMBL" id="FZQA01000003">
    <property type="protein sequence ID" value="SNT73419.1"/>
    <property type="molecule type" value="Genomic_DNA"/>
</dbReference>
<organism evidence="4 5">
    <name type="scientific">Amphiplicatus metriothermophilus</name>
    <dbReference type="NCBI Taxonomy" id="1519374"/>
    <lineage>
        <taxon>Bacteria</taxon>
        <taxon>Pseudomonadati</taxon>
        <taxon>Pseudomonadota</taxon>
        <taxon>Alphaproteobacteria</taxon>
        <taxon>Parvularculales</taxon>
        <taxon>Parvularculaceae</taxon>
        <taxon>Amphiplicatus</taxon>
    </lineage>
</organism>
<evidence type="ECO:0000256" key="2">
    <source>
        <dbReference type="ARBA" id="ARBA00023315"/>
    </source>
</evidence>
<dbReference type="PANTHER" id="PTHR10545">
    <property type="entry name" value="DIAMINE N-ACETYLTRANSFERASE"/>
    <property type="match status" value="1"/>
</dbReference>